<sequence>MKSRLSAPVEATRQSPSWQNTPLQKKKNPPGFTDQRPAAIAQMKLQAMASSSPQAMQLKARMDVSGQHNLPVQRAKEDDLMQGKFQTAQLAKEDELTQGKFDTAQLAKEDELTQGKFEPVQRVEDEEPA</sequence>
<gene>
    <name evidence="2" type="ORF">H8L32_16390</name>
</gene>
<evidence type="ECO:0000256" key="1">
    <source>
        <dbReference type="SAM" id="MobiDB-lite"/>
    </source>
</evidence>
<comment type="caution">
    <text evidence="2">The sequence shown here is derived from an EMBL/GenBank/DDBJ whole genome shotgun (WGS) entry which is preliminary data.</text>
</comment>
<feature type="region of interest" description="Disordered" evidence="1">
    <location>
        <begin position="102"/>
        <end position="129"/>
    </location>
</feature>
<dbReference type="RefSeq" id="WP_186948340.1">
    <property type="nucleotide sequence ID" value="NZ_JACOGF010000008.1"/>
</dbReference>
<reference evidence="2 3" key="1">
    <citation type="submission" date="2020-08" db="EMBL/GenBank/DDBJ databases">
        <title>Novel species isolated from subtropical streams in China.</title>
        <authorList>
            <person name="Lu H."/>
        </authorList>
    </citation>
    <scope>NUCLEOTIDE SEQUENCE [LARGE SCALE GENOMIC DNA]</scope>
    <source>
        <strain evidence="2 3">CY18W</strain>
    </source>
</reference>
<proteinExistence type="predicted"/>
<dbReference type="Proteomes" id="UP000650424">
    <property type="component" value="Unassembled WGS sequence"/>
</dbReference>
<feature type="compositionally biased region" description="Polar residues" evidence="1">
    <location>
        <begin position="12"/>
        <end position="23"/>
    </location>
</feature>
<accession>A0ABR6ZT88</accession>
<feature type="region of interest" description="Disordered" evidence="1">
    <location>
        <begin position="1"/>
        <end position="35"/>
    </location>
</feature>
<feature type="compositionally biased region" description="Basic and acidic residues" evidence="1">
    <location>
        <begin position="107"/>
        <end position="123"/>
    </location>
</feature>
<evidence type="ECO:0000313" key="3">
    <source>
        <dbReference type="Proteomes" id="UP000650424"/>
    </source>
</evidence>
<dbReference type="EMBL" id="JACOGF010000008">
    <property type="protein sequence ID" value="MBC3919072.1"/>
    <property type="molecule type" value="Genomic_DNA"/>
</dbReference>
<protein>
    <submittedName>
        <fullName evidence="2">Uncharacterized protein</fullName>
    </submittedName>
</protein>
<name>A0ABR6ZT88_9BURK</name>
<keyword evidence="3" id="KW-1185">Reference proteome</keyword>
<evidence type="ECO:0000313" key="2">
    <source>
        <dbReference type="EMBL" id="MBC3919072.1"/>
    </source>
</evidence>
<organism evidence="2 3">
    <name type="scientific">Undibacterium hunanense</name>
    <dbReference type="NCBI Taxonomy" id="2762292"/>
    <lineage>
        <taxon>Bacteria</taxon>
        <taxon>Pseudomonadati</taxon>
        <taxon>Pseudomonadota</taxon>
        <taxon>Betaproteobacteria</taxon>
        <taxon>Burkholderiales</taxon>
        <taxon>Oxalobacteraceae</taxon>
        <taxon>Undibacterium</taxon>
    </lineage>
</organism>